<sequence length="257" mass="27683">MANKPTFIFVPGAWHTASTWEKVTSLLDLQGYKSTSVTLPSTTGDPNATFLDDLQAVREAILSETTQGHNVILAVHSYGGHVGESALQAVPTTKNPGPEPTNGRVIGIAMMATGFNLPNMAFMDGLGGQPPPTWRADTESGFAVFTDNPPPAELFYHDLPAPEAEAWSLKLTKQSLKALFEGGEYAYAGWKDVPCWFLLTTEDRALPVDMQRMLIGMAREASGSVEVREISSGHCPMLSKPEDTANFLVEAATALSQ</sequence>
<dbReference type="PANTHER" id="PTHR37017:SF3">
    <property type="entry name" value="AB HYDROLASE-1 DOMAIN-CONTAINING PROTEIN"/>
    <property type="match status" value="1"/>
</dbReference>
<reference evidence="2 3" key="1">
    <citation type="submission" date="2015-09" db="EMBL/GenBank/DDBJ databases">
        <title>Host preference determinants of Valsa canker pathogens revealed by comparative genomics.</title>
        <authorList>
            <person name="Yin Z."/>
            <person name="Huang L."/>
        </authorList>
    </citation>
    <scope>NUCLEOTIDE SEQUENCE [LARGE SCALE GENOMIC DNA]</scope>
    <source>
        <strain evidence="2 3">SXYLt</strain>
    </source>
</reference>
<dbReference type="STRING" id="1230097.A0A423XF13"/>
<evidence type="ECO:0000313" key="2">
    <source>
        <dbReference type="EMBL" id="ROW14738.1"/>
    </source>
</evidence>
<gene>
    <name evidence="2" type="ORF">VPNG_03689</name>
</gene>
<dbReference type="Proteomes" id="UP000285146">
    <property type="component" value="Unassembled WGS sequence"/>
</dbReference>
<protein>
    <recommendedName>
        <fullName evidence="1">AB hydrolase-1 domain-containing protein</fullName>
    </recommendedName>
</protein>
<dbReference type="PANTHER" id="PTHR37017">
    <property type="entry name" value="AB HYDROLASE-1 DOMAIN-CONTAINING PROTEIN-RELATED"/>
    <property type="match status" value="1"/>
</dbReference>
<proteinExistence type="predicted"/>
<accession>A0A423XF13</accession>
<feature type="domain" description="AB hydrolase-1" evidence="1">
    <location>
        <begin position="8"/>
        <end position="246"/>
    </location>
</feature>
<dbReference type="EMBL" id="LKEB01000012">
    <property type="protein sequence ID" value="ROW14738.1"/>
    <property type="molecule type" value="Genomic_DNA"/>
</dbReference>
<dbReference type="Gene3D" id="3.40.50.1820">
    <property type="entry name" value="alpha/beta hydrolase"/>
    <property type="match status" value="1"/>
</dbReference>
<dbReference type="OrthoDB" id="408373at2759"/>
<dbReference type="InterPro" id="IPR000073">
    <property type="entry name" value="AB_hydrolase_1"/>
</dbReference>
<dbReference type="Pfam" id="PF12697">
    <property type="entry name" value="Abhydrolase_6"/>
    <property type="match status" value="1"/>
</dbReference>
<dbReference type="InterPro" id="IPR029058">
    <property type="entry name" value="AB_hydrolase_fold"/>
</dbReference>
<dbReference type="InParanoid" id="A0A423XF13"/>
<name>A0A423XF13_9PEZI</name>
<comment type="caution">
    <text evidence="2">The sequence shown here is derived from an EMBL/GenBank/DDBJ whole genome shotgun (WGS) entry which is preliminary data.</text>
</comment>
<evidence type="ECO:0000259" key="1">
    <source>
        <dbReference type="Pfam" id="PF12697"/>
    </source>
</evidence>
<dbReference type="AlphaFoldDB" id="A0A423XF13"/>
<dbReference type="SUPFAM" id="SSF53474">
    <property type="entry name" value="alpha/beta-Hydrolases"/>
    <property type="match status" value="1"/>
</dbReference>
<dbReference type="InterPro" id="IPR052897">
    <property type="entry name" value="Sec-Metab_Biosynth_Hydrolase"/>
</dbReference>
<keyword evidence="3" id="KW-1185">Reference proteome</keyword>
<organism evidence="2 3">
    <name type="scientific">Cytospora leucostoma</name>
    <dbReference type="NCBI Taxonomy" id="1230097"/>
    <lineage>
        <taxon>Eukaryota</taxon>
        <taxon>Fungi</taxon>
        <taxon>Dikarya</taxon>
        <taxon>Ascomycota</taxon>
        <taxon>Pezizomycotina</taxon>
        <taxon>Sordariomycetes</taxon>
        <taxon>Sordariomycetidae</taxon>
        <taxon>Diaporthales</taxon>
        <taxon>Cytosporaceae</taxon>
        <taxon>Cytospora</taxon>
    </lineage>
</organism>
<evidence type="ECO:0000313" key="3">
    <source>
        <dbReference type="Proteomes" id="UP000285146"/>
    </source>
</evidence>